<dbReference type="GO" id="GO:0008270">
    <property type="term" value="F:zinc ion binding"/>
    <property type="evidence" value="ECO:0007669"/>
    <property type="project" value="InterPro"/>
</dbReference>
<accession>A0A5C8KY55</accession>
<dbReference type="InterPro" id="IPR013154">
    <property type="entry name" value="ADH-like_N"/>
</dbReference>
<dbReference type="Gene3D" id="3.90.180.10">
    <property type="entry name" value="Medium-chain alcohol dehydrogenases, catalytic domain"/>
    <property type="match status" value="1"/>
</dbReference>
<dbReference type="AlphaFoldDB" id="A0A5C8KY55"/>
<dbReference type="Proteomes" id="UP000321248">
    <property type="component" value="Unassembled WGS sequence"/>
</dbReference>
<evidence type="ECO:0000313" key="3">
    <source>
        <dbReference type="Proteomes" id="UP000321248"/>
    </source>
</evidence>
<sequence>MRCVVVDAPGDHRALKVLSRPDPVPGPGEVLVAVEACGVNYADAIIRMGLYASARQLHGYPITPGFEVAGRVLALGPGVDDLELGQRVLALSLFNGYTSHLVVGRTGVFVCPAALDAAQAATLPTVFLTAWFMAHRQVHARPGDRWLVHSAAGGVGSALVQLGRLAGCEVVGVVGASHKVDYCRSLGASVIDKSSQDLWTCARELAPGGYQAIFDANGVGTLGQSYAHLAPTGVLAVYGFHSMLPRSGRVNWLRLAWDWLRTPRFNPMDMTQSNKSVVAANLSFLQSHALELREGMDWLLTRFESGALRPLPVESYPLEDVAQAHRRIESGQTLGKLALLP</sequence>
<dbReference type="InterPro" id="IPR011032">
    <property type="entry name" value="GroES-like_sf"/>
</dbReference>
<dbReference type="InterPro" id="IPR002364">
    <property type="entry name" value="Quin_OxRdtase/zeta-crystal_CS"/>
</dbReference>
<reference evidence="2 3" key="1">
    <citation type="submission" date="2019-08" db="EMBL/GenBank/DDBJ databases">
        <authorList>
            <person name="Karlyshev A.V."/>
        </authorList>
    </citation>
    <scope>NUCLEOTIDE SEQUENCE [LARGE SCALE GENOMIC DNA]</scope>
    <source>
        <strain evidence="2 3">Alg18-2.2</strain>
    </source>
</reference>
<evidence type="ECO:0000313" key="2">
    <source>
        <dbReference type="EMBL" id="TXK65978.1"/>
    </source>
</evidence>
<protein>
    <submittedName>
        <fullName evidence="2">Zinc-binding dehydrogenase</fullName>
    </submittedName>
</protein>
<organism evidence="2 3">
    <name type="scientific">Alkalisalibacterium limincola</name>
    <dbReference type="NCBI Taxonomy" id="2699169"/>
    <lineage>
        <taxon>Bacteria</taxon>
        <taxon>Pseudomonadati</taxon>
        <taxon>Pseudomonadota</taxon>
        <taxon>Gammaproteobacteria</taxon>
        <taxon>Lysobacterales</taxon>
        <taxon>Lysobacteraceae</taxon>
        <taxon>Alkalisalibacterium</taxon>
    </lineage>
</organism>
<dbReference type="InterPro" id="IPR036291">
    <property type="entry name" value="NAD(P)-bd_dom_sf"/>
</dbReference>
<dbReference type="Pfam" id="PF13602">
    <property type="entry name" value="ADH_zinc_N_2"/>
    <property type="match status" value="1"/>
</dbReference>
<proteinExistence type="predicted"/>
<feature type="domain" description="Enoyl reductase (ER)" evidence="1">
    <location>
        <begin position="10"/>
        <end position="339"/>
    </location>
</feature>
<dbReference type="EMBL" id="VRTS01000001">
    <property type="protein sequence ID" value="TXK65978.1"/>
    <property type="molecule type" value="Genomic_DNA"/>
</dbReference>
<dbReference type="RefSeq" id="WP_147890651.1">
    <property type="nucleotide sequence ID" value="NZ_VRTS01000001.1"/>
</dbReference>
<dbReference type="SMART" id="SM00829">
    <property type="entry name" value="PKS_ER"/>
    <property type="match status" value="1"/>
</dbReference>
<evidence type="ECO:0000259" key="1">
    <source>
        <dbReference type="SMART" id="SM00829"/>
    </source>
</evidence>
<dbReference type="GO" id="GO:0016491">
    <property type="term" value="F:oxidoreductase activity"/>
    <property type="evidence" value="ECO:0007669"/>
    <property type="project" value="InterPro"/>
</dbReference>
<keyword evidence="3" id="KW-1185">Reference proteome</keyword>
<gene>
    <name evidence="2" type="ORF">FU658_02660</name>
</gene>
<dbReference type="InterPro" id="IPR020843">
    <property type="entry name" value="ER"/>
</dbReference>
<dbReference type="PROSITE" id="PS01162">
    <property type="entry name" value="QOR_ZETA_CRYSTAL"/>
    <property type="match status" value="1"/>
</dbReference>
<dbReference type="PANTHER" id="PTHR43677">
    <property type="entry name" value="SHORT-CHAIN DEHYDROGENASE/REDUCTASE"/>
    <property type="match status" value="1"/>
</dbReference>
<dbReference type="Gene3D" id="3.40.50.720">
    <property type="entry name" value="NAD(P)-binding Rossmann-like Domain"/>
    <property type="match status" value="1"/>
</dbReference>
<dbReference type="Pfam" id="PF08240">
    <property type="entry name" value="ADH_N"/>
    <property type="match status" value="1"/>
</dbReference>
<dbReference type="InterPro" id="IPR051397">
    <property type="entry name" value="Zn-ADH-like_protein"/>
</dbReference>
<dbReference type="SUPFAM" id="SSF51735">
    <property type="entry name" value="NAD(P)-binding Rossmann-fold domains"/>
    <property type="match status" value="1"/>
</dbReference>
<dbReference type="PANTHER" id="PTHR43677:SF4">
    <property type="entry name" value="QUINONE OXIDOREDUCTASE-LIKE PROTEIN 2"/>
    <property type="match status" value="1"/>
</dbReference>
<dbReference type="OrthoDB" id="9785812at2"/>
<comment type="caution">
    <text evidence="2">The sequence shown here is derived from an EMBL/GenBank/DDBJ whole genome shotgun (WGS) entry which is preliminary data.</text>
</comment>
<dbReference type="SUPFAM" id="SSF50129">
    <property type="entry name" value="GroES-like"/>
    <property type="match status" value="1"/>
</dbReference>
<name>A0A5C8KY55_9GAMM</name>